<feature type="chain" id="PRO_5010437463" evidence="1">
    <location>
        <begin position="22"/>
        <end position="204"/>
    </location>
</feature>
<keyword evidence="4" id="KW-1185">Reference proteome</keyword>
<evidence type="ECO:0000313" key="4">
    <source>
        <dbReference type="Proteomes" id="UP000051401"/>
    </source>
</evidence>
<name>A0A0T5P833_9RHOB</name>
<dbReference type="RefSeq" id="WP_057816936.1">
    <property type="nucleotide sequence ID" value="NZ_CP031598.1"/>
</dbReference>
<keyword evidence="1" id="KW-0732">Signal</keyword>
<evidence type="ECO:0000313" key="2">
    <source>
        <dbReference type="EMBL" id="KRS17121.1"/>
    </source>
</evidence>
<reference evidence="2 4" key="1">
    <citation type="submission" date="2015-04" db="EMBL/GenBank/DDBJ databases">
        <title>The draft genome sequence of Roseovarius indicus B108T.</title>
        <authorList>
            <person name="Li G."/>
            <person name="Lai Q."/>
            <person name="Shao Z."/>
            <person name="Yan P."/>
        </authorList>
    </citation>
    <scope>NUCLEOTIDE SEQUENCE [LARGE SCALE GENOMIC DNA]</scope>
    <source>
        <strain evidence="2 4">B108</strain>
    </source>
</reference>
<dbReference type="AlphaFoldDB" id="A0A0T5P833"/>
<feature type="signal peptide" evidence="1">
    <location>
        <begin position="1"/>
        <end position="21"/>
    </location>
</feature>
<organism evidence="2 4">
    <name type="scientific">Roseovarius indicus</name>
    <dbReference type="NCBI Taxonomy" id="540747"/>
    <lineage>
        <taxon>Bacteria</taxon>
        <taxon>Pseudomonadati</taxon>
        <taxon>Pseudomonadota</taxon>
        <taxon>Alphaproteobacteria</taxon>
        <taxon>Rhodobacterales</taxon>
        <taxon>Roseobacteraceae</taxon>
        <taxon>Roseovarius</taxon>
    </lineage>
</organism>
<sequence>MSRVRIIILTTLLAASLGTSAVSQTQATNLEHPDNLKVTHRLGCIALEKVRNSYTPADISRAVTKCAERGKFEQAIQLFFVYSVYGYYDQERMVDTSAGNAIGALNLKTFRTLSAGQREGMANAAQEFQDASGALFKGTCDLVEKLGPPSYEPIYMAAHGLKSFKIVGEKVEYLTPSELSELVKDVDAERLWIESLHEVNNCPR</sequence>
<dbReference type="OrthoDB" id="5339269at2"/>
<evidence type="ECO:0000313" key="5">
    <source>
        <dbReference type="Proteomes" id="UP000325785"/>
    </source>
</evidence>
<accession>A0A0T5P833</accession>
<proteinExistence type="predicted"/>
<reference evidence="3 5" key="2">
    <citation type="submission" date="2018-08" db="EMBL/GenBank/DDBJ databases">
        <title>Genetic Globetrotter - A new plasmid hitch-hiking vast phylogenetic and geographic distances.</title>
        <authorList>
            <person name="Vollmers J."/>
            <person name="Petersen J."/>
        </authorList>
    </citation>
    <scope>NUCLEOTIDE SEQUENCE [LARGE SCALE GENOMIC DNA]</scope>
    <source>
        <strain evidence="3 5">DSM 26383</strain>
    </source>
</reference>
<evidence type="ECO:0000313" key="3">
    <source>
        <dbReference type="EMBL" id="QEW27735.1"/>
    </source>
</evidence>
<evidence type="ECO:0000256" key="1">
    <source>
        <dbReference type="SAM" id="SignalP"/>
    </source>
</evidence>
<dbReference type="Proteomes" id="UP000051401">
    <property type="component" value="Unassembled WGS sequence"/>
</dbReference>
<gene>
    <name evidence="3" type="ORF">RIdsm_03554</name>
    <name evidence="2" type="ORF">XM52_14875</name>
</gene>
<dbReference type="EMBL" id="CP031598">
    <property type="protein sequence ID" value="QEW27735.1"/>
    <property type="molecule type" value="Genomic_DNA"/>
</dbReference>
<dbReference type="PATRIC" id="fig|540747.5.peg.6057"/>
<protein>
    <submittedName>
        <fullName evidence="2">Uncharacterized protein</fullName>
    </submittedName>
</protein>
<dbReference type="KEGG" id="rid:RIdsm_03554"/>
<dbReference type="Proteomes" id="UP000325785">
    <property type="component" value="Chromosome"/>
</dbReference>
<dbReference type="EMBL" id="LAXI01000009">
    <property type="protein sequence ID" value="KRS17121.1"/>
    <property type="molecule type" value="Genomic_DNA"/>
</dbReference>